<gene>
    <name evidence="2" type="ORF">BpHYR1_029216</name>
</gene>
<name>A0A3M7S3X2_BRAPC</name>
<sequence length="137" mass="16450">MEHNISVKANLHRFCTSYSKTDSNDYFLAYKLEFYSKYLDKNVRIYELLIWIQSVFSGIANICSIIMEKIATFDRIINGFSQRMFSMFILSFKIPIFLHEKINKFVIIFQSVKFITSFRLDYFNTEFYHVLNIEKNT</sequence>
<evidence type="ECO:0000313" key="2">
    <source>
        <dbReference type="EMBL" id="RNA30516.1"/>
    </source>
</evidence>
<protein>
    <submittedName>
        <fullName evidence="2">Uncharacterized protein</fullName>
    </submittedName>
</protein>
<keyword evidence="1" id="KW-0812">Transmembrane</keyword>
<organism evidence="2 3">
    <name type="scientific">Brachionus plicatilis</name>
    <name type="common">Marine rotifer</name>
    <name type="synonym">Brachionus muelleri</name>
    <dbReference type="NCBI Taxonomy" id="10195"/>
    <lineage>
        <taxon>Eukaryota</taxon>
        <taxon>Metazoa</taxon>
        <taxon>Spiralia</taxon>
        <taxon>Gnathifera</taxon>
        <taxon>Rotifera</taxon>
        <taxon>Eurotatoria</taxon>
        <taxon>Monogononta</taxon>
        <taxon>Pseudotrocha</taxon>
        <taxon>Ploima</taxon>
        <taxon>Brachionidae</taxon>
        <taxon>Brachionus</taxon>
    </lineage>
</organism>
<comment type="caution">
    <text evidence="2">The sequence shown here is derived from an EMBL/GenBank/DDBJ whole genome shotgun (WGS) entry which is preliminary data.</text>
</comment>
<dbReference type="EMBL" id="REGN01002080">
    <property type="protein sequence ID" value="RNA30516.1"/>
    <property type="molecule type" value="Genomic_DNA"/>
</dbReference>
<evidence type="ECO:0000313" key="3">
    <source>
        <dbReference type="Proteomes" id="UP000276133"/>
    </source>
</evidence>
<evidence type="ECO:0000256" key="1">
    <source>
        <dbReference type="SAM" id="Phobius"/>
    </source>
</evidence>
<reference evidence="2 3" key="1">
    <citation type="journal article" date="2018" name="Sci. Rep.">
        <title>Genomic signatures of local adaptation to the degree of environmental predictability in rotifers.</title>
        <authorList>
            <person name="Franch-Gras L."/>
            <person name="Hahn C."/>
            <person name="Garcia-Roger E.M."/>
            <person name="Carmona M.J."/>
            <person name="Serra M."/>
            <person name="Gomez A."/>
        </authorList>
    </citation>
    <scope>NUCLEOTIDE SEQUENCE [LARGE SCALE GENOMIC DNA]</scope>
    <source>
        <strain evidence="2">HYR1</strain>
    </source>
</reference>
<proteinExistence type="predicted"/>
<dbReference type="AlphaFoldDB" id="A0A3M7S3X2"/>
<feature type="transmembrane region" description="Helical" evidence="1">
    <location>
        <begin position="48"/>
        <end position="67"/>
    </location>
</feature>
<keyword evidence="1" id="KW-1133">Transmembrane helix</keyword>
<keyword evidence="1" id="KW-0472">Membrane</keyword>
<keyword evidence="3" id="KW-1185">Reference proteome</keyword>
<dbReference type="Proteomes" id="UP000276133">
    <property type="component" value="Unassembled WGS sequence"/>
</dbReference>
<accession>A0A3M7S3X2</accession>